<feature type="domain" description="Haem-binding uptake Tiki superfamily ChaN" evidence="2">
    <location>
        <begin position="42"/>
        <end position="242"/>
    </location>
</feature>
<keyword evidence="4" id="KW-1185">Reference proteome</keyword>
<keyword evidence="1" id="KW-0732">Signal</keyword>
<gene>
    <name evidence="3" type="ORF">SAMN05421761_103127</name>
</gene>
<reference evidence="4" key="1">
    <citation type="submission" date="2017-01" db="EMBL/GenBank/DDBJ databases">
        <authorList>
            <person name="Varghese N."/>
            <person name="Submissions S."/>
        </authorList>
    </citation>
    <scope>NUCLEOTIDE SEQUENCE [LARGE SCALE GENOMIC DNA]</scope>
    <source>
        <strain evidence="4">DSM 46698</strain>
    </source>
</reference>
<dbReference type="InterPro" id="IPR007314">
    <property type="entry name" value="Cofac_haem-bd_dom"/>
</dbReference>
<dbReference type="Proteomes" id="UP000186026">
    <property type="component" value="Unassembled WGS sequence"/>
</dbReference>
<dbReference type="AlphaFoldDB" id="A0A1N7L8G4"/>
<name>A0A1N7L8G4_9BACT</name>
<evidence type="ECO:0000259" key="2">
    <source>
        <dbReference type="Pfam" id="PF04187"/>
    </source>
</evidence>
<sequence>MTRILSLLTFFIFATNFLNAQISTHQVFDKEGKTATIEQILEASSSSELIFFGELHNNSIAHWLQLQLLKSLHQSRADLVLAGEFFERDDQLNINEWFSGKITDKNFEAEAKLWNNYSTDYKPLMLYAKQNNIPFIASNIPRKYASLVSRDGLTALEELSQEAKAFIAPLPIVIDKDLPGYVGMKNMMHGSGMNVDYMVEAQAIKDATMAYSLYDAVEKKQQIYHINGSYHSNNYEGIVWYIKQMYPEAKILTIATVEQNDISNLEDASIGIADFIFVLPSDSPKSY</sequence>
<dbReference type="RefSeq" id="WP_076499007.1">
    <property type="nucleotide sequence ID" value="NZ_FTOP01000003.1"/>
</dbReference>
<dbReference type="SUPFAM" id="SSF159501">
    <property type="entry name" value="EreA/ChaN-like"/>
    <property type="match status" value="1"/>
</dbReference>
<evidence type="ECO:0000256" key="1">
    <source>
        <dbReference type="SAM" id="SignalP"/>
    </source>
</evidence>
<evidence type="ECO:0000313" key="4">
    <source>
        <dbReference type="Proteomes" id="UP000186026"/>
    </source>
</evidence>
<evidence type="ECO:0000313" key="3">
    <source>
        <dbReference type="EMBL" id="SIS70152.1"/>
    </source>
</evidence>
<dbReference type="CDD" id="cd14727">
    <property type="entry name" value="ChanN-like"/>
    <property type="match status" value="1"/>
</dbReference>
<protein>
    <submittedName>
        <fullName evidence="3">Uncharacterized iron-regulated protein</fullName>
    </submittedName>
</protein>
<dbReference type="STRING" id="529505.SAMN05421761_103127"/>
<dbReference type="Gene3D" id="3.40.50.11550">
    <property type="match status" value="2"/>
</dbReference>
<dbReference type="OrthoDB" id="1680202at2"/>
<organism evidence="3 4">
    <name type="scientific">Belliella pelovolcani</name>
    <dbReference type="NCBI Taxonomy" id="529505"/>
    <lineage>
        <taxon>Bacteria</taxon>
        <taxon>Pseudomonadati</taxon>
        <taxon>Bacteroidota</taxon>
        <taxon>Cytophagia</taxon>
        <taxon>Cytophagales</taxon>
        <taxon>Cyclobacteriaceae</taxon>
        <taxon>Belliella</taxon>
    </lineage>
</organism>
<feature type="signal peptide" evidence="1">
    <location>
        <begin position="1"/>
        <end position="20"/>
    </location>
</feature>
<feature type="chain" id="PRO_5013020925" evidence="1">
    <location>
        <begin position="21"/>
        <end position="287"/>
    </location>
</feature>
<dbReference type="Pfam" id="PF04187">
    <property type="entry name" value="Cofac_haem_bdg"/>
    <property type="match status" value="1"/>
</dbReference>
<proteinExistence type="predicted"/>
<accession>A0A1N7L8G4</accession>
<dbReference type="EMBL" id="FTOP01000003">
    <property type="protein sequence ID" value="SIS70152.1"/>
    <property type="molecule type" value="Genomic_DNA"/>
</dbReference>